<evidence type="ECO:0000313" key="1">
    <source>
        <dbReference type="EMBL" id="THU99736.1"/>
    </source>
</evidence>
<keyword evidence="2" id="KW-1185">Reference proteome</keyword>
<gene>
    <name evidence="1" type="ORF">K435DRAFT_855362</name>
</gene>
<organism evidence="1 2">
    <name type="scientific">Dendrothele bispora (strain CBS 962.96)</name>
    <dbReference type="NCBI Taxonomy" id="1314807"/>
    <lineage>
        <taxon>Eukaryota</taxon>
        <taxon>Fungi</taxon>
        <taxon>Dikarya</taxon>
        <taxon>Basidiomycota</taxon>
        <taxon>Agaricomycotina</taxon>
        <taxon>Agaricomycetes</taxon>
        <taxon>Agaricomycetidae</taxon>
        <taxon>Agaricales</taxon>
        <taxon>Agaricales incertae sedis</taxon>
        <taxon>Dendrothele</taxon>
    </lineage>
</organism>
<name>A0A4S8MBA3_DENBC</name>
<proteinExistence type="predicted"/>
<protein>
    <submittedName>
        <fullName evidence="1">Uncharacterized protein</fullName>
    </submittedName>
</protein>
<dbReference type="AlphaFoldDB" id="A0A4S8MBA3"/>
<accession>A0A4S8MBA3</accession>
<dbReference type="EMBL" id="ML179114">
    <property type="protein sequence ID" value="THU99736.1"/>
    <property type="molecule type" value="Genomic_DNA"/>
</dbReference>
<sequence>MSISRWLRALINNESTILPCFTVYLTPEIRWPTKTVRGWNWTAGGCRSVSRAFGTWNTENFALNYDYLCFNHILIESFASGQLPITTSCLIHCRGELSLSNTSSRTAVSILSMRPTVKEQED</sequence>
<dbReference type="Proteomes" id="UP000297245">
    <property type="component" value="Unassembled WGS sequence"/>
</dbReference>
<reference evidence="1 2" key="1">
    <citation type="journal article" date="2019" name="Nat. Ecol. Evol.">
        <title>Megaphylogeny resolves global patterns of mushroom evolution.</title>
        <authorList>
            <person name="Varga T."/>
            <person name="Krizsan K."/>
            <person name="Foldi C."/>
            <person name="Dima B."/>
            <person name="Sanchez-Garcia M."/>
            <person name="Sanchez-Ramirez S."/>
            <person name="Szollosi G.J."/>
            <person name="Szarkandi J.G."/>
            <person name="Papp V."/>
            <person name="Albert L."/>
            <person name="Andreopoulos W."/>
            <person name="Angelini C."/>
            <person name="Antonin V."/>
            <person name="Barry K.W."/>
            <person name="Bougher N.L."/>
            <person name="Buchanan P."/>
            <person name="Buyck B."/>
            <person name="Bense V."/>
            <person name="Catcheside P."/>
            <person name="Chovatia M."/>
            <person name="Cooper J."/>
            <person name="Damon W."/>
            <person name="Desjardin D."/>
            <person name="Finy P."/>
            <person name="Geml J."/>
            <person name="Haridas S."/>
            <person name="Hughes K."/>
            <person name="Justo A."/>
            <person name="Karasinski D."/>
            <person name="Kautmanova I."/>
            <person name="Kiss B."/>
            <person name="Kocsube S."/>
            <person name="Kotiranta H."/>
            <person name="LaButti K.M."/>
            <person name="Lechner B.E."/>
            <person name="Liimatainen K."/>
            <person name="Lipzen A."/>
            <person name="Lukacs Z."/>
            <person name="Mihaltcheva S."/>
            <person name="Morgado L.N."/>
            <person name="Niskanen T."/>
            <person name="Noordeloos M.E."/>
            <person name="Ohm R.A."/>
            <person name="Ortiz-Santana B."/>
            <person name="Ovrebo C."/>
            <person name="Racz N."/>
            <person name="Riley R."/>
            <person name="Savchenko A."/>
            <person name="Shiryaev A."/>
            <person name="Soop K."/>
            <person name="Spirin V."/>
            <person name="Szebenyi C."/>
            <person name="Tomsovsky M."/>
            <person name="Tulloss R.E."/>
            <person name="Uehling J."/>
            <person name="Grigoriev I.V."/>
            <person name="Vagvolgyi C."/>
            <person name="Papp T."/>
            <person name="Martin F.M."/>
            <person name="Miettinen O."/>
            <person name="Hibbett D.S."/>
            <person name="Nagy L.G."/>
        </authorList>
    </citation>
    <scope>NUCLEOTIDE SEQUENCE [LARGE SCALE GENOMIC DNA]</scope>
    <source>
        <strain evidence="1 2">CBS 962.96</strain>
    </source>
</reference>
<evidence type="ECO:0000313" key="2">
    <source>
        <dbReference type="Proteomes" id="UP000297245"/>
    </source>
</evidence>